<feature type="compositionally biased region" description="Basic and acidic residues" evidence="6">
    <location>
        <begin position="908"/>
        <end position="917"/>
    </location>
</feature>
<feature type="compositionally biased region" description="Low complexity" evidence="6">
    <location>
        <begin position="129"/>
        <end position="141"/>
    </location>
</feature>
<evidence type="ECO:0000256" key="1">
    <source>
        <dbReference type="ARBA" id="ARBA00004141"/>
    </source>
</evidence>
<accession>A0A1L9SMS0</accession>
<evidence type="ECO:0000256" key="5">
    <source>
        <dbReference type="ARBA" id="ARBA00023136"/>
    </source>
</evidence>
<organism evidence="9 10">
    <name type="scientific">Penicilliopsis zonata CBS 506.65</name>
    <dbReference type="NCBI Taxonomy" id="1073090"/>
    <lineage>
        <taxon>Eukaryota</taxon>
        <taxon>Fungi</taxon>
        <taxon>Dikarya</taxon>
        <taxon>Ascomycota</taxon>
        <taxon>Pezizomycotina</taxon>
        <taxon>Eurotiomycetes</taxon>
        <taxon>Eurotiomycetidae</taxon>
        <taxon>Eurotiales</taxon>
        <taxon>Aspergillaceae</taxon>
        <taxon>Penicilliopsis</taxon>
    </lineage>
</organism>
<feature type="compositionally biased region" description="Polar residues" evidence="6">
    <location>
        <begin position="69"/>
        <end position="83"/>
    </location>
</feature>
<evidence type="ECO:0000313" key="9">
    <source>
        <dbReference type="EMBL" id="OJJ48406.1"/>
    </source>
</evidence>
<dbReference type="GO" id="GO:0005794">
    <property type="term" value="C:Golgi apparatus"/>
    <property type="evidence" value="ECO:0007669"/>
    <property type="project" value="TreeGrafter"/>
</dbReference>
<dbReference type="PANTHER" id="PTHR10783">
    <property type="entry name" value="XENOTROPIC AND POLYTROPIC RETROVIRUS RECEPTOR 1-RELATED"/>
    <property type="match status" value="1"/>
</dbReference>
<dbReference type="Pfam" id="PF03124">
    <property type="entry name" value="EXS"/>
    <property type="match status" value="1"/>
</dbReference>
<dbReference type="GeneID" id="34611150"/>
<dbReference type="RefSeq" id="XP_022582916.1">
    <property type="nucleotide sequence ID" value="XM_022724685.1"/>
</dbReference>
<feature type="compositionally biased region" description="Polar residues" evidence="6">
    <location>
        <begin position="100"/>
        <end position="111"/>
    </location>
</feature>
<gene>
    <name evidence="9" type="ORF">ASPZODRAFT_140702</name>
</gene>
<evidence type="ECO:0000256" key="2">
    <source>
        <dbReference type="ARBA" id="ARBA00009665"/>
    </source>
</evidence>
<reference evidence="10" key="1">
    <citation type="journal article" date="2017" name="Genome Biol.">
        <title>Comparative genomics reveals high biological diversity and specific adaptations in the industrially and medically important fungal genus Aspergillus.</title>
        <authorList>
            <person name="de Vries R.P."/>
            <person name="Riley R."/>
            <person name="Wiebenga A."/>
            <person name="Aguilar-Osorio G."/>
            <person name="Amillis S."/>
            <person name="Uchima C.A."/>
            <person name="Anderluh G."/>
            <person name="Asadollahi M."/>
            <person name="Askin M."/>
            <person name="Barry K."/>
            <person name="Battaglia E."/>
            <person name="Bayram O."/>
            <person name="Benocci T."/>
            <person name="Braus-Stromeyer S.A."/>
            <person name="Caldana C."/>
            <person name="Canovas D."/>
            <person name="Cerqueira G.C."/>
            <person name="Chen F."/>
            <person name="Chen W."/>
            <person name="Choi C."/>
            <person name="Clum A."/>
            <person name="Dos Santos R.A."/>
            <person name="Damasio A.R."/>
            <person name="Diallinas G."/>
            <person name="Emri T."/>
            <person name="Fekete E."/>
            <person name="Flipphi M."/>
            <person name="Freyberg S."/>
            <person name="Gallo A."/>
            <person name="Gournas C."/>
            <person name="Habgood R."/>
            <person name="Hainaut M."/>
            <person name="Harispe M.L."/>
            <person name="Henrissat B."/>
            <person name="Hilden K.S."/>
            <person name="Hope R."/>
            <person name="Hossain A."/>
            <person name="Karabika E."/>
            <person name="Karaffa L."/>
            <person name="Karanyi Z."/>
            <person name="Krasevec N."/>
            <person name="Kuo A."/>
            <person name="Kusch H."/>
            <person name="LaButti K."/>
            <person name="Lagendijk E.L."/>
            <person name="Lapidus A."/>
            <person name="Levasseur A."/>
            <person name="Lindquist E."/>
            <person name="Lipzen A."/>
            <person name="Logrieco A.F."/>
            <person name="MacCabe A."/>
            <person name="Maekelae M.R."/>
            <person name="Malavazi I."/>
            <person name="Melin P."/>
            <person name="Meyer V."/>
            <person name="Mielnichuk N."/>
            <person name="Miskei M."/>
            <person name="Molnar A.P."/>
            <person name="Mule G."/>
            <person name="Ngan C.Y."/>
            <person name="Orejas M."/>
            <person name="Orosz E."/>
            <person name="Ouedraogo J.P."/>
            <person name="Overkamp K.M."/>
            <person name="Park H.-S."/>
            <person name="Perrone G."/>
            <person name="Piumi F."/>
            <person name="Punt P.J."/>
            <person name="Ram A.F."/>
            <person name="Ramon A."/>
            <person name="Rauscher S."/>
            <person name="Record E."/>
            <person name="Riano-Pachon D.M."/>
            <person name="Robert V."/>
            <person name="Roehrig J."/>
            <person name="Ruller R."/>
            <person name="Salamov A."/>
            <person name="Salih N.S."/>
            <person name="Samson R.A."/>
            <person name="Sandor E."/>
            <person name="Sanguinetti M."/>
            <person name="Schuetze T."/>
            <person name="Sepcic K."/>
            <person name="Shelest E."/>
            <person name="Sherlock G."/>
            <person name="Sophianopoulou V."/>
            <person name="Squina F.M."/>
            <person name="Sun H."/>
            <person name="Susca A."/>
            <person name="Todd R.B."/>
            <person name="Tsang A."/>
            <person name="Unkles S.E."/>
            <person name="van de Wiele N."/>
            <person name="van Rossen-Uffink D."/>
            <person name="Oliveira J.V."/>
            <person name="Vesth T.C."/>
            <person name="Visser J."/>
            <person name="Yu J.-H."/>
            <person name="Zhou M."/>
            <person name="Andersen M.R."/>
            <person name="Archer D.B."/>
            <person name="Baker S.E."/>
            <person name="Benoit I."/>
            <person name="Brakhage A.A."/>
            <person name="Braus G.H."/>
            <person name="Fischer R."/>
            <person name="Frisvad J.C."/>
            <person name="Goldman G.H."/>
            <person name="Houbraken J."/>
            <person name="Oakley B."/>
            <person name="Pocsi I."/>
            <person name="Scazzocchio C."/>
            <person name="Seiboth B."/>
            <person name="vanKuyk P.A."/>
            <person name="Wortman J."/>
            <person name="Dyer P.S."/>
            <person name="Grigoriev I.V."/>
        </authorList>
    </citation>
    <scope>NUCLEOTIDE SEQUENCE [LARGE SCALE GENOMIC DNA]</scope>
    <source>
        <strain evidence="10">CBS 506.65</strain>
    </source>
</reference>
<dbReference type="Proteomes" id="UP000184188">
    <property type="component" value="Unassembled WGS sequence"/>
</dbReference>
<name>A0A1L9SMS0_9EURO</name>
<evidence type="ECO:0000256" key="6">
    <source>
        <dbReference type="SAM" id="MobiDB-lite"/>
    </source>
</evidence>
<dbReference type="PANTHER" id="PTHR10783:SF103">
    <property type="entry name" value="SOLUTE CARRIER FAMILY 53 MEMBER 1"/>
    <property type="match status" value="1"/>
</dbReference>
<dbReference type="EMBL" id="KV878339">
    <property type="protein sequence ID" value="OJJ48406.1"/>
    <property type="molecule type" value="Genomic_DNA"/>
</dbReference>
<dbReference type="GO" id="GO:0005886">
    <property type="term" value="C:plasma membrane"/>
    <property type="evidence" value="ECO:0007669"/>
    <property type="project" value="TreeGrafter"/>
</dbReference>
<dbReference type="GO" id="GO:0016036">
    <property type="term" value="P:cellular response to phosphate starvation"/>
    <property type="evidence" value="ECO:0007669"/>
    <property type="project" value="TreeGrafter"/>
</dbReference>
<dbReference type="GO" id="GO:0000822">
    <property type="term" value="F:inositol hexakisphosphate binding"/>
    <property type="evidence" value="ECO:0007669"/>
    <property type="project" value="TreeGrafter"/>
</dbReference>
<dbReference type="AlphaFoldDB" id="A0A1L9SMS0"/>
<keyword evidence="4" id="KW-1133">Transmembrane helix</keyword>
<protein>
    <recommendedName>
        <fullName evidence="11">EXS domain-containing protein</fullName>
    </recommendedName>
</protein>
<feature type="region of interest" description="Disordered" evidence="6">
    <location>
        <begin position="798"/>
        <end position="822"/>
    </location>
</feature>
<feature type="domain" description="SPX" evidence="8">
    <location>
        <begin position="1"/>
        <end position="445"/>
    </location>
</feature>
<comment type="similarity">
    <text evidence="2">Belongs to the SYG1 (TC 2.A.94) family.</text>
</comment>
<feature type="compositionally biased region" description="Acidic residues" evidence="6">
    <location>
        <begin position="886"/>
        <end position="897"/>
    </location>
</feature>
<dbReference type="PROSITE" id="PS51380">
    <property type="entry name" value="EXS"/>
    <property type="match status" value="1"/>
</dbReference>
<keyword evidence="3" id="KW-0812">Transmembrane</keyword>
<sequence>MKFAKFVILGGYSMRRELDQELVPEWRSKYLDYKAGKKKIKAVARAQQKANKSPPYPSLRRATADFGHPSTTPKSAQRASSLYRNGAEKRQEAGDGLQGTAGNPPSLSRSTPGPRDERQPLRTPGSRLSSNIGGYGSIISSPHQHVGQGSDLASLKLPDPALDPQGESNTQLARERSNLGPGPKTPSPVLTRQETYTSRPSLASIPDGKGSSVRGPGSLLDLKGNTVPGPSMSKKLLQRVFTSTGADDATSNVPLEQLSEVERRQDEFFAFLDSELAKIDGFYQMKEKEAASRLQTLRQQLHIMRDRRLEDVLAAKRKETGNGTSDHPNVFINPFSILGIKDTIAGRNRVGKSSKALAQMATPAGPQPRDAQVVNRRDFARRPDPQGPEVSYRSAKRKLKYALQEFYRGLELLKAYAYLNRTAFRKINKKYDKAVNARPTMRYMSEKVNKAWFVQSEVVDSLIVVVEDLYSRYFERGNRKIAVSKLRRVTKKSGDYSSNTFLSGLLVTAGTLFAIQALVYASQHLHSPDSTIATQTGYLLQLWTGVNFQSRKWWAYSNWRLLLAGLYPVEFRDFFLGDMYCSQVYAMGNIELFFCLYSRHWGNPEQCNSSHSRLLGFFTTIPSILRAFQCLRRYADTRNSFPHLLNFGKYMFGVLYYVNLSLYRIDKSDKLQATFITFALLNAVYTSIWDLAMDWSLCNPYAKNRLLRDTLAFRNTWVYYAAMILDVVVRNNWLFYAAFANDIQHSAILSFFVSLSEVLRRGVWTIFRVENEHCTNVQLVRASRDVPLPYDVSSPELVSTAEATTTPAPQDLPPQGQQMPTTPYMVSADMEQGTPLTTARPRRPSVVAGISRVGTMMASAHAQDFERRNKNDLLPGGQVSAGAVQDPDDSSEEEEDTGNSTEPSLHGIIDEEHLDEL</sequence>
<dbReference type="Pfam" id="PF03105">
    <property type="entry name" value="SPX"/>
    <property type="match status" value="1"/>
</dbReference>
<comment type="subcellular location">
    <subcellularLocation>
        <location evidence="1">Membrane</location>
        <topology evidence="1">Multi-pass membrane protein</topology>
    </subcellularLocation>
</comment>
<dbReference type="InterPro" id="IPR004342">
    <property type="entry name" value="EXS_C"/>
</dbReference>
<keyword evidence="5" id="KW-0472">Membrane</keyword>
<dbReference type="InterPro" id="IPR004331">
    <property type="entry name" value="SPX_dom"/>
</dbReference>
<evidence type="ECO:0000313" key="10">
    <source>
        <dbReference type="Proteomes" id="UP000184188"/>
    </source>
</evidence>
<keyword evidence="10" id="KW-1185">Reference proteome</keyword>
<proteinExistence type="inferred from homology"/>
<evidence type="ECO:0000256" key="4">
    <source>
        <dbReference type="ARBA" id="ARBA00022989"/>
    </source>
</evidence>
<evidence type="ECO:0008006" key="11">
    <source>
        <dbReference type="Google" id="ProtNLM"/>
    </source>
</evidence>
<evidence type="ECO:0000259" key="8">
    <source>
        <dbReference type="PROSITE" id="PS51382"/>
    </source>
</evidence>
<dbReference type="PROSITE" id="PS51382">
    <property type="entry name" value="SPX"/>
    <property type="match status" value="1"/>
</dbReference>
<feature type="region of interest" description="Disordered" evidence="6">
    <location>
        <begin position="42"/>
        <end position="231"/>
    </location>
</feature>
<dbReference type="CDD" id="cd14475">
    <property type="entry name" value="SPX_SYG1_like"/>
    <property type="match status" value="1"/>
</dbReference>
<evidence type="ECO:0000259" key="7">
    <source>
        <dbReference type="PROSITE" id="PS51380"/>
    </source>
</evidence>
<feature type="region of interest" description="Disordered" evidence="6">
    <location>
        <begin position="867"/>
        <end position="917"/>
    </location>
</feature>
<feature type="domain" description="EXS" evidence="7">
    <location>
        <begin position="606"/>
        <end position="800"/>
    </location>
</feature>
<evidence type="ECO:0000256" key="3">
    <source>
        <dbReference type="ARBA" id="ARBA00022692"/>
    </source>
</evidence>
<dbReference type="VEuPathDB" id="FungiDB:ASPZODRAFT_140702"/>
<dbReference type="OrthoDB" id="9970435at2759"/>
<dbReference type="STRING" id="1073090.A0A1L9SMS0"/>
<dbReference type="GO" id="GO:0006817">
    <property type="term" value="P:phosphate ion transport"/>
    <property type="evidence" value="ECO:0007669"/>
    <property type="project" value="TreeGrafter"/>
</dbReference>
<feature type="compositionally biased region" description="Polar residues" evidence="6">
    <location>
        <begin position="188"/>
        <end position="201"/>
    </location>
</feature>